<gene>
    <name evidence="1" type="ORF">GA0061098_106011</name>
</gene>
<dbReference type="EMBL" id="FMAI01000060">
    <property type="protein sequence ID" value="SCB55913.1"/>
    <property type="molecule type" value="Genomic_DNA"/>
</dbReference>
<name>A0A1C3XUG2_9BRAD</name>
<dbReference type="Proteomes" id="UP000199184">
    <property type="component" value="Unassembled WGS sequence"/>
</dbReference>
<dbReference type="AlphaFoldDB" id="A0A1C3XUG2"/>
<organism evidence="1 2">
    <name type="scientific">Bradyrhizobium shewense</name>
    <dbReference type="NCBI Taxonomy" id="1761772"/>
    <lineage>
        <taxon>Bacteria</taxon>
        <taxon>Pseudomonadati</taxon>
        <taxon>Pseudomonadota</taxon>
        <taxon>Alphaproteobacteria</taxon>
        <taxon>Hyphomicrobiales</taxon>
        <taxon>Nitrobacteraceae</taxon>
        <taxon>Bradyrhizobium</taxon>
    </lineage>
</organism>
<accession>A0A1C3XUG2</accession>
<protein>
    <recommendedName>
        <fullName evidence="3">Asp/Glu/hydantoin racemase</fullName>
    </recommendedName>
</protein>
<sequence>MESQPSPALGILRLEFGRPPTDPVPGGYMDSTWIGMPVISETAEGAWTERVVHGDPALADAYVAAARRLVDRGAVAICSDCGFTLRYQTAVASAVNVPVAMSSLLLIPTLLRQLPKSTKLAILTANASQLSEDLLVVRDPGDLSRLVIGGIEDSEVWRMWVERPIRPASDELLTNAVIACVERLRVEHSQIGAFLFECTSFLRTAPAVRRITNLPLYGIDTITRMAAASVLRT</sequence>
<keyword evidence="2" id="KW-1185">Reference proteome</keyword>
<dbReference type="RefSeq" id="WP_091967765.1">
    <property type="nucleotide sequence ID" value="NZ_FMAI01000060.1"/>
</dbReference>
<evidence type="ECO:0000313" key="1">
    <source>
        <dbReference type="EMBL" id="SCB55913.1"/>
    </source>
</evidence>
<reference evidence="2" key="1">
    <citation type="submission" date="2016-08" db="EMBL/GenBank/DDBJ databases">
        <authorList>
            <person name="Varghese N."/>
            <person name="Submissions Spin"/>
        </authorList>
    </citation>
    <scope>NUCLEOTIDE SEQUENCE [LARGE SCALE GENOMIC DNA]</scope>
    <source>
        <strain evidence="2">ERR11</strain>
    </source>
</reference>
<evidence type="ECO:0008006" key="3">
    <source>
        <dbReference type="Google" id="ProtNLM"/>
    </source>
</evidence>
<evidence type="ECO:0000313" key="2">
    <source>
        <dbReference type="Proteomes" id="UP000199184"/>
    </source>
</evidence>
<proteinExistence type="predicted"/>